<dbReference type="PANTHER" id="PTHR47331:SF1">
    <property type="entry name" value="GAG-LIKE PROTEIN"/>
    <property type="match status" value="1"/>
</dbReference>
<dbReference type="Proteomes" id="UP000887159">
    <property type="component" value="Unassembled WGS sequence"/>
</dbReference>
<dbReference type="PANTHER" id="PTHR47331">
    <property type="entry name" value="PHD-TYPE DOMAIN-CONTAINING PROTEIN"/>
    <property type="match status" value="1"/>
</dbReference>
<sequence>MYEGKQMSVEALVTDQISATNIPTPELDNIPQAVQLENLVLADSPDCQEPITILIGADYYYNVVTGKIKHLSKKLVAVETIFGWCLQGRNSENQSSLALSVVVQENLISDQLKKFWDLEVSGLIDSKNESDVSENQLMKNFESNIQYDVKAKWYKGKALDAENENRLIRLGGRLEFCNLSINEKHPLILPKNSWLTTLIVPR</sequence>
<evidence type="ECO:0000313" key="2">
    <source>
        <dbReference type="Proteomes" id="UP000887159"/>
    </source>
</evidence>
<name>A0A8X6SRZ7_TRICX</name>
<evidence type="ECO:0000313" key="1">
    <source>
        <dbReference type="EMBL" id="GFY11898.1"/>
    </source>
</evidence>
<comment type="caution">
    <text evidence="1">The sequence shown here is derived from an EMBL/GenBank/DDBJ whole genome shotgun (WGS) entry which is preliminary data.</text>
</comment>
<reference evidence="1" key="1">
    <citation type="submission" date="2020-08" db="EMBL/GenBank/DDBJ databases">
        <title>Multicomponent nature underlies the extraordinary mechanical properties of spider dragline silk.</title>
        <authorList>
            <person name="Kono N."/>
            <person name="Nakamura H."/>
            <person name="Mori M."/>
            <person name="Yoshida Y."/>
            <person name="Ohtoshi R."/>
            <person name="Malay A.D."/>
            <person name="Moran D.A.P."/>
            <person name="Tomita M."/>
            <person name="Numata K."/>
            <person name="Arakawa K."/>
        </authorList>
    </citation>
    <scope>NUCLEOTIDE SEQUENCE</scope>
</reference>
<proteinExistence type="predicted"/>
<dbReference type="AlphaFoldDB" id="A0A8X6SRZ7"/>
<protein>
    <submittedName>
        <fullName evidence="1">Integrase catalytic domain-containing protein</fullName>
    </submittedName>
</protein>
<accession>A0A8X6SRZ7</accession>
<dbReference type="EMBL" id="BMAU01021309">
    <property type="protein sequence ID" value="GFY11898.1"/>
    <property type="molecule type" value="Genomic_DNA"/>
</dbReference>
<organism evidence="1 2">
    <name type="scientific">Trichonephila clavipes</name>
    <name type="common">Golden silk orbweaver</name>
    <name type="synonym">Nephila clavipes</name>
    <dbReference type="NCBI Taxonomy" id="2585209"/>
    <lineage>
        <taxon>Eukaryota</taxon>
        <taxon>Metazoa</taxon>
        <taxon>Ecdysozoa</taxon>
        <taxon>Arthropoda</taxon>
        <taxon>Chelicerata</taxon>
        <taxon>Arachnida</taxon>
        <taxon>Araneae</taxon>
        <taxon>Araneomorphae</taxon>
        <taxon>Entelegynae</taxon>
        <taxon>Araneoidea</taxon>
        <taxon>Nephilidae</taxon>
        <taxon>Trichonephila</taxon>
    </lineage>
</organism>
<keyword evidence="2" id="KW-1185">Reference proteome</keyword>
<gene>
    <name evidence="1" type="primary">X975_06179</name>
    <name evidence="1" type="ORF">TNCV_4973981</name>
</gene>